<dbReference type="PANTHER" id="PTHR11034">
    <property type="entry name" value="N-MYC DOWNSTREAM REGULATED"/>
    <property type="match status" value="1"/>
</dbReference>
<reference evidence="2 3" key="1">
    <citation type="journal article" date="2019" name="Plant Biotechnol. J.">
        <title>The red bayberry genome and genetic basis of sex determination.</title>
        <authorList>
            <person name="Jia H.M."/>
            <person name="Jia H.J."/>
            <person name="Cai Q.L."/>
            <person name="Wang Y."/>
            <person name="Zhao H.B."/>
            <person name="Yang W.F."/>
            <person name="Wang G.Y."/>
            <person name="Li Y.H."/>
            <person name="Zhan D.L."/>
            <person name="Shen Y.T."/>
            <person name="Niu Q.F."/>
            <person name="Chang L."/>
            <person name="Qiu J."/>
            <person name="Zhao L."/>
            <person name="Xie H.B."/>
            <person name="Fu W.Y."/>
            <person name="Jin J."/>
            <person name="Li X.W."/>
            <person name="Jiao Y."/>
            <person name="Zhou C.C."/>
            <person name="Tu T."/>
            <person name="Chai C.Y."/>
            <person name="Gao J.L."/>
            <person name="Fan L.J."/>
            <person name="van de Weg E."/>
            <person name="Wang J.Y."/>
            <person name="Gao Z.S."/>
        </authorList>
    </citation>
    <scope>NUCLEOTIDE SEQUENCE [LARGE SCALE GENOMIC DNA]</scope>
    <source>
        <tissue evidence="2">Leaves</tissue>
    </source>
</reference>
<dbReference type="OrthoDB" id="741027at2759"/>
<sequence>MEHLIRIGRVPVFVIVYGDQEKPALLPYPDLALNPSLMLHNFCIYHISPPGHEACCSDVHGVKAGAYILTLFVTKYREHVLGLILVSPLCKTRSWTEWLLNKAPVSSFTAIFTSKHFINFDLVSQVLSNLLYFYGICGLAKECLLSHKFHLSQNAARLDSEIVYDRDFDYDYFGILF</sequence>
<organism evidence="2 3">
    <name type="scientific">Morella rubra</name>
    <name type="common">Chinese bayberry</name>
    <dbReference type="NCBI Taxonomy" id="262757"/>
    <lineage>
        <taxon>Eukaryota</taxon>
        <taxon>Viridiplantae</taxon>
        <taxon>Streptophyta</taxon>
        <taxon>Embryophyta</taxon>
        <taxon>Tracheophyta</taxon>
        <taxon>Spermatophyta</taxon>
        <taxon>Magnoliopsida</taxon>
        <taxon>eudicotyledons</taxon>
        <taxon>Gunneridae</taxon>
        <taxon>Pentapetalae</taxon>
        <taxon>rosids</taxon>
        <taxon>fabids</taxon>
        <taxon>Fagales</taxon>
        <taxon>Myricaceae</taxon>
        <taxon>Morella</taxon>
    </lineage>
</organism>
<dbReference type="InterPro" id="IPR029058">
    <property type="entry name" value="AB_hydrolase_fold"/>
</dbReference>
<dbReference type="Proteomes" id="UP000516437">
    <property type="component" value="Chromosome 6"/>
</dbReference>
<comment type="similarity">
    <text evidence="1">Belongs to the NDRG family.</text>
</comment>
<dbReference type="Pfam" id="PF03096">
    <property type="entry name" value="Ndr"/>
    <property type="match status" value="2"/>
</dbReference>
<dbReference type="EMBL" id="RXIC02000024">
    <property type="protein sequence ID" value="KAB1210227.1"/>
    <property type="molecule type" value="Genomic_DNA"/>
</dbReference>
<gene>
    <name evidence="2" type="ORF">CJ030_MR6G003918</name>
</gene>
<evidence type="ECO:0000313" key="3">
    <source>
        <dbReference type="Proteomes" id="UP000516437"/>
    </source>
</evidence>
<dbReference type="Gene3D" id="3.40.50.1820">
    <property type="entry name" value="alpha/beta hydrolase"/>
    <property type="match status" value="2"/>
</dbReference>
<dbReference type="InterPro" id="IPR004142">
    <property type="entry name" value="NDRG"/>
</dbReference>
<comment type="caution">
    <text evidence="2">The sequence shown here is derived from an EMBL/GenBank/DDBJ whole genome shotgun (WGS) entry which is preliminary data.</text>
</comment>
<name>A0A6A1VEH6_9ROSI</name>
<evidence type="ECO:0000256" key="1">
    <source>
        <dbReference type="ARBA" id="ARBA00005598"/>
    </source>
</evidence>
<evidence type="ECO:0000313" key="2">
    <source>
        <dbReference type="EMBL" id="KAB1210227.1"/>
    </source>
</evidence>
<protein>
    <submittedName>
        <fullName evidence="2">Pollen-specific protein SF21</fullName>
    </submittedName>
</protein>
<keyword evidence="3" id="KW-1185">Reference proteome</keyword>
<accession>A0A6A1VEH6</accession>
<proteinExistence type="inferred from homology"/>
<dbReference type="AlphaFoldDB" id="A0A6A1VEH6"/>